<evidence type="ECO:0000256" key="6">
    <source>
        <dbReference type="ARBA" id="ARBA00023163"/>
    </source>
</evidence>
<dbReference type="SUPFAM" id="SSF140718">
    <property type="entry name" value="Mediator hinge subcomplex-like"/>
    <property type="match status" value="1"/>
</dbReference>
<comment type="subunit">
    <text evidence="8">Component of the Mediator complex.</text>
</comment>
<gene>
    <name evidence="10" type="primary">NCAS0C04470</name>
    <name evidence="10" type="ordered locus">NCAS_0C04470</name>
</gene>
<dbReference type="GO" id="GO:0032968">
    <property type="term" value="P:positive regulation of transcription elongation by RNA polymerase II"/>
    <property type="evidence" value="ECO:0007669"/>
    <property type="project" value="EnsemblFungi"/>
</dbReference>
<keyword evidence="11" id="KW-1185">Reference proteome</keyword>
<evidence type="ECO:0000256" key="2">
    <source>
        <dbReference type="ARBA" id="ARBA00009994"/>
    </source>
</evidence>
<evidence type="ECO:0000256" key="4">
    <source>
        <dbReference type="ARBA" id="ARBA00023015"/>
    </source>
</evidence>
<dbReference type="InterPro" id="IPR044888">
    <property type="entry name" value="Mediatior_Med7_sf"/>
</dbReference>
<dbReference type="Gene3D" id="6.10.140.200">
    <property type="match status" value="1"/>
</dbReference>
<proteinExistence type="inferred from homology"/>
<evidence type="ECO:0000256" key="1">
    <source>
        <dbReference type="ARBA" id="ARBA00004123"/>
    </source>
</evidence>
<dbReference type="eggNOG" id="KOG0570">
    <property type="taxonomic scope" value="Eukaryota"/>
</dbReference>
<reference key="2">
    <citation type="submission" date="2011-08" db="EMBL/GenBank/DDBJ databases">
        <title>Genome sequence of Naumovozyma castellii.</title>
        <authorList>
            <person name="Gordon J.L."/>
            <person name="Armisen D."/>
            <person name="Proux-Wera E."/>
            <person name="OhEigeartaigh S.S."/>
            <person name="Byrne K.P."/>
            <person name="Wolfe K.H."/>
        </authorList>
    </citation>
    <scope>NUCLEOTIDE SEQUENCE</scope>
    <source>
        <strain>Type strain:CBS 4309</strain>
    </source>
</reference>
<dbReference type="InterPro" id="IPR009244">
    <property type="entry name" value="Mediatior_Med7"/>
</dbReference>
<comment type="subcellular location">
    <subcellularLocation>
        <location evidence="1 8">Nucleus</location>
    </subcellularLocation>
</comment>
<dbReference type="GO" id="GO:0070847">
    <property type="term" value="C:core mediator complex"/>
    <property type="evidence" value="ECO:0007669"/>
    <property type="project" value="EnsemblFungi"/>
</dbReference>
<evidence type="ECO:0000313" key="11">
    <source>
        <dbReference type="Proteomes" id="UP000001640"/>
    </source>
</evidence>
<feature type="region of interest" description="Disordered" evidence="9">
    <location>
        <begin position="33"/>
        <end position="52"/>
    </location>
</feature>
<evidence type="ECO:0000256" key="3">
    <source>
        <dbReference type="ARBA" id="ARBA00020631"/>
    </source>
</evidence>
<dbReference type="OMA" id="IHDSYSM"/>
<dbReference type="PANTHER" id="PTHR21428">
    <property type="entry name" value="MEDIATOR OF RNA POLYMERASE II TRANSCRIPTION SUBUNIT 7"/>
    <property type="match status" value="1"/>
</dbReference>
<dbReference type="GO" id="GO:0000122">
    <property type="term" value="P:negative regulation of transcription by RNA polymerase II"/>
    <property type="evidence" value="ECO:0007669"/>
    <property type="project" value="EnsemblFungi"/>
</dbReference>
<accession>G0VD75</accession>
<dbReference type="GO" id="GO:0016592">
    <property type="term" value="C:mediator complex"/>
    <property type="evidence" value="ECO:0007669"/>
    <property type="project" value="InterPro"/>
</dbReference>
<dbReference type="GO" id="GO:0003713">
    <property type="term" value="F:transcription coactivator activity"/>
    <property type="evidence" value="ECO:0007669"/>
    <property type="project" value="EnsemblFungi"/>
</dbReference>
<keyword evidence="4 8" id="KW-0805">Transcription regulation</keyword>
<keyword evidence="6 8" id="KW-0804">Transcription</keyword>
<dbReference type="InterPro" id="IPR037212">
    <property type="entry name" value="Med7/Med21-like"/>
</dbReference>
<keyword evidence="7 8" id="KW-0539">Nucleus</keyword>
<protein>
    <recommendedName>
        <fullName evidence="3 8">Mediator of RNA polymerase II transcription subunit 7</fullName>
    </recommendedName>
</protein>
<keyword evidence="5 8" id="KW-0010">Activator</keyword>
<dbReference type="RefSeq" id="XP_003675801.1">
    <property type="nucleotide sequence ID" value="XM_003675753.1"/>
</dbReference>
<dbReference type="PANTHER" id="PTHR21428:SF11">
    <property type="entry name" value="MEDIATOR OF RNA POLYMERASE II TRANSCRIPTION SUBUNIT 7"/>
    <property type="match status" value="1"/>
</dbReference>
<dbReference type="OrthoDB" id="10253553at2759"/>
<dbReference type="STRING" id="1064592.G0VD75"/>
<organism evidence="10 11">
    <name type="scientific">Naumovozyma castellii</name>
    <name type="common">Yeast</name>
    <name type="synonym">Saccharomyces castellii</name>
    <dbReference type="NCBI Taxonomy" id="27288"/>
    <lineage>
        <taxon>Eukaryota</taxon>
        <taxon>Fungi</taxon>
        <taxon>Dikarya</taxon>
        <taxon>Ascomycota</taxon>
        <taxon>Saccharomycotina</taxon>
        <taxon>Saccharomycetes</taxon>
        <taxon>Saccharomycetales</taxon>
        <taxon>Saccharomycetaceae</taxon>
        <taxon>Naumovozyma</taxon>
    </lineage>
</organism>
<dbReference type="KEGG" id="ncs:NCAS_0C04470"/>
<dbReference type="GeneID" id="96903018"/>
<name>G0VD75_NAUCA</name>
<dbReference type="GO" id="GO:0051123">
    <property type="term" value="P:RNA polymerase II preinitiation complex assembly"/>
    <property type="evidence" value="ECO:0007669"/>
    <property type="project" value="EnsemblFungi"/>
</dbReference>
<dbReference type="Proteomes" id="UP000001640">
    <property type="component" value="Chromosome 3"/>
</dbReference>
<dbReference type="GO" id="GO:0060261">
    <property type="term" value="P:positive regulation of transcription initiation by RNA polymerase II"/>
    <property type="evidence" value="ECO:0007669"/>
    <property type="project" value="EnsemblFungi"/>
</dbReference>
<evidence type="ECO:0000256" key="5">
    <source>
        <dbReference type="ARBA" id="ARBA00023159"/>
    </source>
</evidence>
<dbReference type="Pfam" id="PF05983">
    <property type="entry name" value="Med7"/>
    <property type="match status" value="1"/>
</dbReference>
<dbReference type="AlphaFoldDB" id="G0VD75"/>
<evidence type="ECO:0000256" key="8">
    <source>
        <dbReference type="RuleBase" id="RU364060"/>
    </source>
</evidence>
<reference evidence="10 11" key="1">
    <citation type="journal article" date="2011" name="Proc. Natl. Acad. Sci. U.S.A.">
        <title>Evolutionary erosion of yeast sex chromosomes by mating-type switching accidents.</title>
        <authorList>
            <person name="Gordon J.L."/>
            <person name="Armisen D."/>
            <person name="Proux-Wera E."/>
            <person name="Oheigeartaigh S.S."/>
            <person name="Byrne K.P."/>
            <person name="Wolfe K.H."/>
        </authorList>
    </citation>
    <scope>NUCLEOTIDE SEQUENCE [LARGE SCALE GENOMIC DNA]</scope>
    <source>
        <strain evidence="11">ATCC 76901 / BCRC 22586 / CBS 4309 / NBRC 1992 / NRRL Y-12630</strain>
    </source>
</reference>
<comment type="similarity">
    <text evidence="2 8">Belongs to the Mediator complex subunit 7 family.</text>
</comment>
<dbReference type="InParanoid" id="G0VD75"/>
<evidence type="ECO:0000256" key="7">
    <source>
        <dbReference type="ARBA" id="ARBA00023242"/>
    </source>
</evidence>
<feature type="compositionally biased region" description="Acidic residues" evidence="9">
    <location>
        <begin position="43"/>
        <end position="52"/>
    </location>
</feature>
<dbReference type="FunCoup" id="G0VD75">
    <property type="interactions" value="830"/>
</dbReference>
<evidence type="ECO:0000313" key="10">
    <source>
        <dbReference type="EMBL" id="CCC69437.1"/>
    </source>
</evidence>
<dbReference type="Gene3D" id="6.10.140.1520">
    <property type="match status" value="1"/>
</dbReference>
<sequence>MPSNDANDVSSLYPPPPPYIKFFTQQNVDKLEKYKEEKQLTEANDENDPTVVEGDSEEVFTNELDYLIPPKMPKSHQYRAFGSVWQVKDQLPDLESMGITQLYKKSDEIGKPTNYQYKIQESRKLLKSLLLNYLELIGVLSINPEIYQQKVENIRTILINIHHLLNEYRPHQSRESLIMLLEEQLEYKKREIKHIEQTCDHVREKLSKISDPKSLD</sequence>
<comment type="function">
    <text evidence="8">Component of the Mediator complex, a coactivator involved in the regulated transcription of nearly all RNA polymerase II-dependent genes. Mediator functions as a bridge to convey information from gene-specific regulatory proteins to the basal RNA polymerase II transcription machinery.</text>
</comment>
<dbReference type="EMBL" id="HE576754">
    <property type="protein sequence ID" value="CCC69437.1"/>
    <property type="molecule type" value="Genomic_DNA"/>
</dbReference>
<dbReference type="HOGENOM" id="CLU_065214_0_1_1"/>
<evidence type="ECO:0000256" key="9">
    <source>
        <dbReference type="SAM" id="MobiDB-lite"/>
    </source>
</evidence>